<dbReference type="Gene3D" id="3.40.50.300">
    <property type="entry name" value="P-loop containing nucleotide triphosphate hydrolases"/>
    <property type="match status" value="1"/>
</dbReference>
<proteinExistence type="predicted"/>
<sequence>MIAVAFCTQKGGTGKTTIATALAVAAHRAGKKAALLDLDPQTNAVDWFDRREGDGPDVASIQPGAIRRSLDAYRKLGMEWVFIDTPGKMDSASTEAAKHADIVLIPTQAQIFAIDTLEPLKRLLDMAGSPPAFVVLNLVHPNAAGRASEDAAAIADRFKVPVAPVHMSRLKAYEDAPALGQSPQEYEPKGRAAREISELFEFLTAQGNMVTDKRESMKA</sequence>
<dbReference type="PANTHER" id="PTHR13696">
    <property type="entry name" value="P-LOOP CONTAINING NUCLEOSIDE TRIPHOSPHATE HYDROLASE"/>
    <property type="match status" value="1"/>
</dbReference>
<dbReference type="RefSeq" id="WP_048879524.1">
    <property type="nucleotide sequence ID" value="NZ_BANC01000076.1"/>
</dbReference>
<dbReference type="Proteomes" id="UP000032668">
    <property type="component" value="Unassembled WGS sequence"/>
</dbReference>
<dbReference type="InterPro" id="IPR050678">
    <property type="entry name" value="DNA_Partitioning_ATPase"/>
</dbReference>
<dbReference type="PANTHER" id="PTHR13696:SF96">
    <property type="entry name" value="COBQ_COBB_MIND_PARA NUCLEOTIDE BINDING DOMAIN-CONTAINING PROTEIN"/>
    <property type="match status" value="1"/>
</dbReference>
<accession>A0A0D6PK73</accession>
<dbReference type="STRING" id="1120923.SAMN02746095_02581"/>
<dbReference type="AlphaFoldDB" id="A0A0D6PK73"/>
<dbReference type="SUPFAM" id="SSF52540">
    <property type="entry name" value="P-loop containing nucleoside triphosphate hydrolases"/>
    <property type="match status" value="1"/>
</dbReference>
<comment type="caution">
    <text evidence="2">The sequence shown here is derived from an EMBL/GenBank/DDBJ whole genome shotgun (WGS) entry which is preliminary data.</text>
</comment>
<reference evidence="2 3" key="1">
    <citation type="submission" date="2012-11" db="EMBL/GenBank/DDBJ databases">
        <title>Whole genome sequence of Acidocella aminolytica 101 = DSM 11237.</title>
        <authorList>
            <person name="Azuma Y."/>
            <person name="Higashiura N."/>
            <person name="Hirakawa H."/>
            <person name="Matsushita K."/>
        </authorList>
    </citation>
    <scope>NUCLEOTIDE SEQUENCE [LARGE SCALE GENOMIC DNA]</scope>
    <source>
        <strain evidence="3">101 / DSM 11237</strain>
    </source>
</reference>
<dbReference type="InterPro" id="IPR027417">
    <property type="entry name" value="P-loop_NTPase"/>
</dbReference>
<name>A0A0D6PK73_9PROT</name>
<protein>
    <submittedName>
        <fullName evidence="2">Cobyrinic acid a,c-diamide synthase/plasmid partitioning family protein ParA/MinD</fullName>
    </submittedName>
</protein>
<gene>
    <name evidence="2" type="ORF">Aam_078_016</name>
</gene>
<dbReference type="CDD" id="cd02042">
    <property type="entry name" value="ParAB_family"/>
    <property type="match status" value="1"/>
</dbReference>
<dbReference type="PIRSF" id="PIRSF009320">
    <property type="entry name" value="Nuc_binding_HP_1000"/>
    <property type="match status" value="1"/>
</dbReference>
<dbReference type="OrthoDB" id="9804460at2"/>
<feature type="domain" description="CobQ/CobB/MinD/ParA nucleotide binding" evidence="1">
    <location>
        <begin position="4"/>
        <end position="181"/>
    </location>
</feature>
<evidence type="ECO:0000313" key="2">
    <source>
        <dbReference type="EMBL" id="GAN81139.1"/>
    </source>
</evidence>
<evidence type="ECO:0000259" key="1">
    <source>
        <dbReference type="Pfam" id="PF01656"/>
    </source>
</evidence>
<organism evidence="2 3">
    <name type="scientific">Acidocella aminolytica 101 = DSM 11237</name>
    <dbReference type="NCBI Taxonomy" id="1120923"/>
    <lineage>
        <taxon>Bacteria</taxon>
        <taxon>Pseudomonadati</taxon>
        <taxon>Pseudomonadota</taxon>
        <taxon>Alphaproteobacteria</taxon>
        <taxon>Acetobacterales</taxon>
        <taxon>Acidocellaceae</taxon>
        <taxon>Acidocella</taxon>
    </lineage>
</organism>
<dbReference type="InterPro" id="IPR002586">
    <property type="entry name" value="CobQ/CobB/MinD/ParA_Nub-bd_dom"/>
</dbReference>
<dbReference type="Pfam" id="PF01656">
    <property type="entry name" value="CbiA"/>
    <property type="match status" value="1"/>
</dbReference>
<dbReference type="EMBL" id="BANC01000076">
    <property type="protein sequence ID" value="GAN81139.1"/>
    <property type="molecule type" value="Genomic_DNA"/>
</dbReference>
<evidence type="ECO:0000313" key="3">
    <source>
        <dbReference type="Proteomes" id="UP000032668"/>
    </source>
</evidence>
<keyword evidence="3" id="KW-1185">Reference proteome</keyword>